<dbReference type="AlphaFoldDB" id="A0A0C3F4R3"/>
<protein>
    <recommendedName>
        <fullName evidence="2">DUF3835 domain-containing protein</fullName>
    </recommendedName>
</protein>
<feature type="region of interest" description="Disordered" evidence="1">
    <location>
        <begin position="101"/>
        <end position="131"/>
    </location>
</feature>
<reference evidence="3 4" key="1">
    <citation type="submission" date="2014-04" db="EMBL/GenBank/DDBJ databases">
        <authorList>
            <consortium name="DOE Joint Genome Institute"/>
            <person name="Kuo A."/>
            <person name="Tarkka M."/>
            <person name="Buscot F."/>
            <person name="Kohler A."/>
            <person name="Nagy L.G."/>
            <person name="Floudas D."/>
            <person name="Copeland A."/>
            <person name="Barry K.W."/>
            <person name="Cichocki N."/>
            <person name="Veneault-Fourrey C."/>
            <person name="LaButti K."/>
            <person name="Lindquist E.A."/>
            <person name="Lipzen A."/>
            <person name="Lundell T."/>
            <person name="Morin E."/>
            <person name="Murat C."/>
            <person name="Sun H."/>
            <person name="Tunlid A."/>
            <person name="Henrissat B."/>
            <person name="Grigoriev I.V."/>
            <person name="Hibbett D.S."/>
            <person name="Martin F."/>
            <person name="Nordberg H.P."/>
            <person name="Cantor M.N."/>
            <person name="Hua S.X."/>
        </authorList>
    </citation>
    <scope>NUCLEOTIDE SEQUENCE [LARGE SCALE GENOMIC DNA]</scope>
    <source>
        <strain evidence="3 4">F 1598</strain>
    </source>
</reference>
<feature type="compositionally biased region" description="Polar residues" evidence="1">
    <location>
        <begin position="551"/>
        <end position="581"/>
    </location>
</feature>
<feature type="region of interest" description="Disordered" evidence="1">
    <location>
        <begin position="157"/>
        <end position="207"/>
    </location>
</feature>
<gene>
    <name evidence="3" type="ORF">PILCRDRAFT_74170</name>
</gene>
<evidence type="ECO:0000259" key="2">
    <source>
        <dbReference type="Pfam" id="PF12927"/>
    </source>
</evidence>
<feature type="region of interest" description="Disordered" evidence="1">
    <location>
        <begin position="257"/>
        <end position="297"/>
    </location>
</feature>
<keyword evidence="4" id="KW-1185">Reference proteome</keyword>
<reference evidence="4" key="2">
    <citation type="submission" date="2015-01" db="EMBL/GenBank/DDBJ databases">
        <title>Evolutionary Origins and Diversification of the Mycorrhizal Mutualists.</title>
        <authorList>
            <consortium name="DOE Joint Genome Institute"/>
            <consortium name="Mycorrhizal Genomics Consortium"/>
            <person name="Kohler A."/>
            <person name="Kuo A."/>
            <person name="Nagy L.G."/>
            <person name="Floudas D."/>
            <person name="Copeland A."/>
            <person name="Barry K.W."/>
            <person name="Cichocki N."/>
            <person name="Veneault-Fourrey C."/>
            <person name="LaButti K."/>
            <person name="Lindquist E.A."/>
            <person name="Lipzen A."/>
            <person name="Lundell T."/>
            <person name="Morin E."/>
            <person name="Murat C."/>
            <person name="Riley R."/>
            <person name="Ohm R."/>
            <person name="Sun H."/>
            <person name="Tunlid A."/>
            <person name="Henrissat B."/>
            <person name="Grigoriev I.V."/>
            <person name="Hibbett D.S."/>
            <person name="Martin F."/>
        </authorList>
    </citation>
    <scope>NUCLEOTIDE SEQUENCE [LARGE SCALE GENOMIC DNA]</scope>
    <source>
        <strain evidence="4">F 1598</strain>
    </source>
</reference>
<feature type="compositionally biased region" description="Acidic residues" evidence="1">
    <location>
        <begin position="285"/>
        <end position="297"/>
    </location>
</feature>
<feature type="compositionally biased region" description="Basic and acidic residues" evidence="1">
    <location>
        <begin position="104"/>
        <end position="131"/>
    </location>
</feature>
<dbReference type="EMBL" id="KN833008">
    <property type="protein sequence ID" value="KIM79660.1"/>
    <property type="molecule type" value="Genomic_DNA"/>
</dbReference>
<dbReference type="Pfam" id="PF12927">
    <property type="entry name" value="DUF3835"/>
    <property type="match status" value="2"/>
</dbReference>
<feature type="domain" description="DUF3835" evidence="2">
    <location>
        <begin position="623"/>
        <end position="639"/>
    </location>
</feature>
<evidence type="ECO:0000313" key="3">
    <source>
        <dbReference type="EMBL" id="KIM79660.1"/>
    </source>
</evidence>
<feature type="compositionally biased region" description="Polar residues" evidence="1">
    <location>
        <begin position="446"/>
        <end position="464"/>
    </location>
</feature>
<accession>A0A0C3F4R3</accession>
<dbReference type="Proteomes" id="UP000054166">
    <property type="component" value="Unassembled WGS sequence"/>
</dbReference>
<feature type="compositionally biased region" description="Polar residues" evidence="1">
    <location>
        <begin position="591"/>
        <end position="604"/>
    </location>
</feature>
<feature type="compositionally biased region" description="Basic and acidic residues" evidence="1">
    <location>
        <begin position="157"/>
        <end position="181"/>
    </location>
</feature>
<dbReference type="InterPro" id="IPR024325">
    <property type="entry name" value="DUF3835"/>
</dbReference>
<evidence type="ECO:0000313" key="4">
    <source>
        <dbReference type="Proteomes" id="UP000054166"/>
    </source>
</evidence>
<proteinExistence type="predicted"/>
<name>A0A0C3F4R3_PILCF</name>
<feature type="region of interest" description="Disordered" evidence="1">
    <location>
        <begin position="398"/>
        <end position="612"/>
    </location>
</feature>
<dbReference type="OrthoDB" id="21413at2759"/>
<feature type="region of interest" description="Disordered" evidence="1">
    <location>
        <begin position="23"/>
        <end position="87"/>
    </location>
</feature>
<dbReference type="STRING" id="765440.A0A0C3F4R3"/>
<feature type="compositionally biased region" description="Polar residues" evidence="1">
    <location>
        <begin position="518"/>
        <end position="532"/>
    </location>
</feature>
<evidence type="ECO:0000256" key="1">
    <source>
        <dbReference type="SAM" id="MobiDB-lite"/>
    </source>
</evidence>
<dbReference type="InParanoid" id="A0A0C3F4R3"/>
<dbReference type="HOGENOM" id="CLU_027151_0_0_1"/>
<feature type="domain" description="DUF3835" evidence="2">
    <location>
        <begin position="297"/>
        <end position="367"/>
    </location>
</feature>
<feature type="non-terminal residue" evidence="3">
    <location>
        <position position="1"/>
    </location>
</feature>
<organism evidence="3 4">
    <name type="scientific">Piloderma croceum (strain F 1598)</name>
    <dbReference type="NCBI Taxonomy" id="765440"/>
    <lineage>
        <taxon>Eukaryota</taxon>
        <taxon>Fungi</taxon>
        <taxon>Dikarya</taxon>
        <taxon>Basidiomycota</taxon>
        <taxon>Agaricomycotina</taxon>
        <taxon>Agaricomycetes</taxon>
        <taxon>Agaricomycetidae</taxon>
        <taxon>Atheliales</taxon>
        <taxon>Atheliaceae</taxon>
        <taxon>Piloderma</taxon>
    </lineage>
</organism>
<sequence>SSRNDPKLSADQVKKISEKLQELVGETGSGDEKGESKQLINEEGLPIIELNEPLDDAKPSTSSEPTIIPNEPNLMPLASLPASERERRRIERDRILDLLEQEESIQHARNEETEQTQRRETSQKRQEEAQFEMEKLRVAREMQKKMGKALLRDMAEARAKEEEKAQKEALLQDRITEEQKTTLKPKKSVSFADLPPGDGESKARTKIRKKEVQFDWGDVAPAKLRSANKSTLMTKTQMNRHLMKLDVVERLPTVQSEHEESIIQVQDSDDESIGSLDPEVADSGSGEDDPEDGLLSEDDEFDLDTARHHREIALTYYEKRNAIGQRAAAINTGEDEWNQPVCEVPLDATLSSSQPKPTVSRFKAERIASSYKASPPSASTSLGTSVFPAGSQTLKRAIRTGRLEDDKLVGGETGESASEPEDENVKEVLELLKQGQVHNIGPTFDSAANSTASGPSQYLSSPHSALTHESRGNLDRPAVSGGQTATGASTPPPKANPKASKFKLNRTAGLPPVAGSTPPDSSRNTPISTVERSSPKLELPATSADEAENGPSVTSSPAFLSNFVKSPSLNPPSTQFTTIVDSPSFPPPRQKPSSYTDVTVNASAASERRLDRPPTVMSAAVLESSGNLKKVSRFRAERM</sequence>